<keyword evidence="15" id="KW-1185">Reference proteome</keyword>
<name>A0ABS1E2V9_9GAMM</name>
<proteinExistence type="inferred from homology"/>
<evidence type="ECO:0000256" key="8">
    <source>
        <dbReference type="ARBA" id="ARBA00041995"/>
    </source>
</evidence>
<evidence type="ECO:0000256" key="3">
    <source>
        <dbReference type="ARBA" id="ARBA00022679"/>
    </source>
</evidence>
<keyword evidence="3 11" id="KW-0808">Transferase</keyword>
<feature type="binding site" evidence="11">
    <location>
        <position position="85"/>
    </location>
    <ligand>
        <name>S-adenosyl-L-methionine</name>
        <dbReference type="ChEBI" id="CHEBI:59789"/>
    </ligand>
</feature>
<sequence length="211" mass="22403">MAKAKRRRCCGSPSRRAQHEADPFVRRARAEGWRSRAALKLEAIDERDRLLAPGRVVVDLGAAPGGWSQLAAQRVAPGGVVVAVDCLAMAPLPGVRCVEADFATDDGLRAVQTALEGREADVVLSDMAPNLTGHAAVDQPAAMGLAELAADFAGRALKQDGVLVAKCFQGEGFDAFRAELGRLFARVSVRKPDASRSASREVYLVARGRSV</sequence>
<evidence type="ECO:0000256" key="10">
    <source>
        <dbReference type="ARBA" id="ARBA00048970"/>
    </source>
</evidence>
<evidence type="ECO:0000313" key="14">
    <source>
        <dbReference type="EMBL" id="MBK1726111.1"/>
    </source>
</evidence>
<evidence type="ECO:0000256" key="11">
    <source>
        <dbReference type="HAMAP-Rule" id="MF_01547"/>
    </source>
</evidence>
<feature type="region of interest" description="Disordered" evidence="12">
    <location>
        <begin position="1"/>
        <end position="21"/>
    </location>
</feature>
<dbReference type="InterPro" id="IPR029063">
    <property type="entry name" value="SAM-dependent_MTases_sf"/>
</dbReference>
<dbReference type="Proteomes" id="UP000738126">
    <property type="component" value="Unassembled WGS sequence"/>
</dbReference>
<feature type="binding site" evidence="11">
    <location>
        <position position="67"/>
    </location>
    <ligand>
        <name>S-adenosyl-L-methionine</name>
        <dbReference type="ChEBI" id="CHEBI:59789"/>
    </ligand>
</feature>
<evidence type="ECO:0000256" key="12">
    <source>
        <dbReference type="SAM" id="MobiDB-lite"/>
    </source>
</evidence>
<dbReference type="EMBL" id="NRSH01000024">
    <property type="protein sequence ID" value="MBK1726111.1"/>
    <property type="molecule type" value="Genomic_DNA"/>
</dbReference>
<comment type="function">
    <text evidence="5 11">Specifically methylates the uridine in position 2552 of 23S rRNA at the 2'-O position of the ribose in the fully assembled 50S ribosomal subunit.</text>
</comment>
<dbReference type="InterPro" id="IPR002877">
    <property type="entry name" value="RNA_MeTrfase_FtsJ_dom"/>
</dbReference>
<dbReference type="PIRSF" id="PIRSF005461">
    <property type="entry name" value="23S_rRNA_mtase"/>
    <property type="match status" value="1"/>
</dbReference>
<dbReference type="HAMAP" id="MF_01547">
    <property type="entry name" value="RNA_methyltr_E"/>
    <property type="match status" value="1"/>
</dbReference>
<protein>
    <recommendedName>
        <fullName evidence="7 11">Ribosomal RNA large subunit methyltransferase E</fullName>
        <ecNumber evidence="6 11">2.1.1.166</ecNumber>
    </recommendedName>
    <alternativeName>
        <fullName evidence="9 11">23S rRNA Um2552 methyltransferase</fullName>
    </alternativeName>
    <alternativeName>
        <fullName evidence="8 11">rRNA (uridine-2'-O-)-methyltransferase</fullName>
    </alternativeName>
</protein>
<evidence type="ECO:0000256" key="6">
    <source>
        <dbReference type="ARBA" id="ARBA00038861"/>
    </source>
</evidence>
<evidence type="ECO:0000256" key="5">
    <source>
        <dbReference type="ARBA" id="ARBA00037569"/>
    </source>
</evidence>
<keyword evidence="2 11" id="KW-0489">Methyltransferase</keyword>
<dbReference type="PANTHER" id="PTHR10920">
    <property type="entry name" value="RIBOSOMAL RNA METHYLTRANSFERASE"/>
    <property type="match status" value="1"/>
</dbReference>
<keyword evidence="11" id="KW-0963">Cytoplasm</keyword>
<reference evidence="14 15" key="1">
    <citation type="journal article" date="2020" name="Microorganisms">
        <title>Osmotic Adaptation and Compatible Solute Biosynthesis of Phototrophic Bacteria as Revealed from Genome Analyses.</title>
        <authorList>
            <person name="Imhoff J.F."/>
            <person name="Rahn T."/>
            <person name="Kunzel S."/>
            <person name="Keller A."/>
            <person name="Neulinger S.C."/>
        </authorList>
    </citation>
    <scope>NUCLEOTIDE SEQUENCE [LARGE SCALE GENOMIC DNA]</scope>
    <source>
        <strain evidence="14 15">DSM 15116</strain>
    </source>
</reference>
<dbReference type="InterPro" id="IPR050082">
    <property type="entry name" value="RNA_methyltr_RlmE"/>
</dbReference>
<keyword evidence="1 11" id="KW-0698">rRNA processing</keyword>
<dbReference type="RefSeq" id="WP_200256895.1">
    <property type="nucleotide sequence ID" value="NZ_NRSH01000024.1"/>
</dbReference>
<keyword evidence="4 11" id="KW-0949">S-adenosyl-L-methionine</keyword>
<dbReference type="InterPro" id="IPR015507">
    <property type="entry name" value="rRNA-MeTfrase_E"/>
</dbReference>
<gene>
    <name evidence="11" type="primary">rlmE</name>
    <name evidence="11" type="synonym">ftsJ</name>
    <name evidence="11" type="synonym">rrmJ</name>
    <name evidence="14" type="ORF">CKO13_03550</name>
</gene>
<organism evidence="14 15">
    <name type="scientific">Halorhodospira neutriphila</name>
    <dbReference type="NCBI Taxonomy" id="168379"/>
    <lineage>
        <taxon>Bacteria</taxon>
        <taxon>Pseudomonadati</taxon>
        <taxon>Pseudomonadota</taxon>
        <taxon>Gammaproteobacteria</taxon>
        <taxon>Chromatiales</taxon>
        <taxon>Ectothiorhodospiraceae</taxon>
        <taxon>Halorhodospira</taxon>
    </lineage>
</organism>
<comment type="caution">
    <text evidence="14">The sequence shown here is derived from an EMBL/GenBank/DDBJ whole genome shotgun (WGS) entry which is preliminary data.</text>
</comment>
<evidence type="ECO:0000256" key="9">
    <source>
        <dbReference type="ARBA" id="ARBA00042745"/>
    </source>
</evidence>
<dbReference type="Gene3D" id="3.40.50.150">
    <property type="entry name" value="Vaccinia Virus protein VP39"/>
    <property type="match status" value="1"/>
</dbReference>
<feature type="binding site" evidence="11">
    <location>
        <position position="101"/>
    </location>
    <ligand>
        <name>S-adenosyl-L-methionine</name>
        <dbReference type="ChEBI" id="CHEBI:59789"/>
    </ligand>
</feature>
<evidence type="ECO:0000256" key="4">
    <source>
        <dbReference type="ARBA" id="ARBA00022691"/>
    </source>
</evidence>
<dbReference type="GO" id="GO:0032259">
    <property type="term" value="P:methylation"/>
    <property type="evidence" value="ECO:0007669"/>
    <property type="project" value="UniProtKB-KW"/>
</dbReference>
<feature type="domain" description="Ribosomal RNA methyltransferase FtsJ" evidence="13">
    <location>
        <begin position="33"/>
        <end position="209"/>
    </location>
</feature>
<dbReference type="PANTHER" id="PTHR10920:SF18">
    <property type="entry name" value="RRNA METHYLTRANSFERASE 2, MITOCHONDRIAL"/>
    <property type="match status" value="1"/>
</dbReference>
<evidence type="ECO:0000313" key="15">
    <source>
        <dbReference type="Proteomes" id="UP000738126"/>
    </source>
</evidence>
<dbReference type="GO" id="GO:0008168">
    <property type="term" value="F:methyltransferase activity"/>
    <property type="evidence" value="ECO:0007669"/>
    <property type="project" value="UniProtKB-KW"/>
</dbReference>
<evidence type="ECO:0000256" key="1">
    <source>
        <dbReference type="ARBA" id="ARBA00022552"/>
    </source>
</evidence>
<dbReference type="Pfam" id="PF01728">
    <property type="entry name" value="FtsJ"/>
    <property type="match status" value="1"/>
</dbReference>
<feature type="binding site" evidence="11">
    <location>
        <position position="65"/>
    </location>
    <ligand>
        <name>S-adenosyl-L-methionine</name>
        <dbReference type="ChEBI" id="CHEBI:59789"/>
    </ligand>
</feature>
<accession>A0ABS1E2V9</accession>
<evidence type="ECO:0000259" key="13">
    <source>
        <dbReference type="Pfam" id="PF01728"/>
    </source>
</evidence>
<feature type="active site" description="Proton acceptor" evidence="11">
    <location>
        <position position="166"/>
    </location>
</feature>
<evidence type="ECO:0000256" key="2">
    <source>
        <dbReference type="ARBA" id="ARBA00022603"/>
    </source>
</evidence>
<comment type="catalytic activity">
    <reaction evidence="10 11">
        <text>uridine(2552) in 23S rRNA + S-adenosyl-L-methionine = 2'-O-methyluridine(2552) in 23S rRNA + S-adenosyl-L-homocysteine + H(+)</text>
        <dbReference type="Rhea" id="RHEA:42720"/>
        <dbReference type="Rhea" id="RHEA-COMP:10202"/>
        <dbReference type="Rhea" id="RHEA-COMP:10203"/>
        <dbReference type="ChEBI" id="CHEBI:15378"/>
        <dbReference type="ChEBI" id="CHEBI:57856"/>
        <dbReference type="ChEBI" id="CHEBI:59789"/>
        <dbReference type="ChEBI" id="CHEBI:65315"/>
        <dbReference type="ChEBI" id="CHEBI:74478"/>
        <dbReference type="EC" id="2.1.1.166"/>
    </reaction>
</comment>
<dbReference type="EC" id="2.1.1.166" evidence="6 11"/>
<comment type="similarity">
    <text evidence="11">Belongs to the class I-like SAM-binding methyltransferase superfamily. RNA methyltransferase RlmE family.</text>
</comment>
<evidence type="ECO:0000256" key="7">
    <source>
        <dbReference type="ARBA" id="ARBA00041129"/>
    </source>
</evidence>
<dbReference type="SUPFAM" id="SSF53335">
    <property type="entry name" value="S-adenosyl-L-methionine-dependent methyltransferases"/>
    <property type="match status" value="1"/>
</dbReference>
<feature type="binding site" evidence="11">
    <location>
        <position position="126"/>
    </location>
    <ligand>
        <name>S-adenosyl-L-methionine</name>
        <dbReference type="ChEBI" id="CHEBI:59789"/>
    </ligand>
</feature>
<comment type="subcellular location">
    <subcellularLocation>
        <location evidence="11">Cytoplasm</location>
    </subcellularLocation>
</comment>